<evidence type="ECO:0000256" key="1">
    <source>
        <dbReference type="ARBA" id="ARBA00005010"/>
    </source>
</evidence>
<dbReference type="InterPro" id="IPR028161">
    <property type="entry name" value="Met8-like"/>
</dbReference>
<evidence type="ECO:0000259" key="8">
    <source>
        <dbReference type="Pfam" id="PF14823"/>
    </source>
</evidence>
<dbReference type="GO" id="GO:0043115">
    <property type="term" value="F:precorrin-2 dehydrogenase activity"/>
    <property type="evidence" value="ECO:0007669"/>
    <property type="project" value="UniProtKB-EC"/>
</dbReference>
<dbReference type="EC" id="1.3.1.76" evidence="2"/>
<dbReference type="PANTHER" id="PTHR35330">
    <property type="entry name" value="SIROHEME BIOSYNTHESIS PROTEIN MET8"/>
    <property type="match status" value="1"/>
</dbReference>
<feature type="transmembrane region" description="Helical" evidence="7">
    <location>
        <begin position="313"/>
        <end position="333"/>
    </location>
</feature>
<feature type="domain" description="Siroheme biosynthesis protein Met8 C-terminal" evidence="8">
    <location>
        <begin position="211"/>
        <end position="278"/>
    </location>
</feature>
<evidence type="ECO:0000256" key="5">
    <source>
        <dbReference type="ARBA" id="ARBA00023244"/>
    </source>
</evidence>
<dbReference type="InterPro" id="IPR006367">
    <property type="entry name" value="Sirohaem_synthase_N"/>
</dbReference>
<evidence type="ECO:0000256" key="2">
    <source>
        <dbReference type="ARBA" id="ARBA00012400"/>
    </source>
</evidence>
<evidence type="ECO:0000259" key="9">
    <source>
        <dbReference type="Pfam" id="PF14824"/>
    </source>
</evidence>
<keyword evidence="4" id="KW-0520">NAD</keyword>
<comment type="catalytic activity">
    <reaction evidence="6">
        <text>precorrin-2 + NAD(+) = sirohydrochlorin + NADH + 2 H(+)</text>
        <dbReference type="Rhea" id="RHEA:15613"/>
        <dbReference type="ChEBI" id="CHEBI:15378"/>
        <dbReference type="ChEBI" id="CHEBI:57540"/>
        <dbReference type="ChEBI" id="CHEBI:57945"/>
        <dbReference type="ChEBI" id="CHEBI:58351"/>
        <dbReference type="ChEBI" id="CHEBI:58827"/>
        <dbReference type="EC" id="1.3.1.76"/>
    </reaction>
</comment>
<dbReference type="EMBL" id="ULHB01000023">
    <property type="protein sequence ID" value="SYW77083.1"/>
    <property type="molecule type" value="Genomic_DNA"/>
</dbReference>
<accession>A0A8H8TRG6</accession>
<dbReference type="Gene3D" id="3.40.50.720">
    <property type="entry name" value="NAD(P)-binding Rossmann-like Domain"/>
    <property type="match status" value="2"/>
</dbReference>
<sequence length="340" mass="37145">MASRNPSKCPFSDEAEKYPKLCPGGGLLIAWQLKGKKVLIVGGGPVAAGKCTKLTHLGFGSKNPYPYPFLPSRFTSAETLAGRLVNVLDADAILDVMCPSSGLCDEMRYRIYTEKVVTNYIDGSYDQAHPEILDRYDMVLTAIDDVELSKKICCECRSRRIPVNVADVPPECDFYFGSLIRNGPLQVMVSTGGQGPKIASQTRQKIQAAIPKNVGQAITNVGKLRAMLRKRAPSAEIGARRMRWMIEVCDKWNLDEICTMTEGDMNKILDGWETGYVPSYKEVKGGLPFLPSDVRMKKALFGTCPVVGYPSPYLTGFAGLLLGAAVSSAVFLARGVQRST</sequence>
<gene>
    <name evidence="10" type="ORF">UBRO2_01706</name>
</gene>
<reference evidence="10" key="1">
    <citation type="submission" date="2018-08" db="EMBL/GenBank/DDBJ databases">
        <authorList>
            <person name="Guldener U."/>
        </authorList>
    </citation>
    <scope>NUCLEOTIDE SEQUENCE</scope>
    <source>
        <strain evidence="10">UB2</strain>
    </source>
</reference>
<dbReference type="InterPro" id="IPR028162">
    <property type="entry name" value="Met8_C"/>
</dbReference>
<evidence type="ECO:0000256" key="7">
    <source>
        <dbReference type="SAM" id="Phobius"/>
    </source>
</evidence>
<evidence type="ECO:0000256" key="4">
    <source>
        <dbReference type="ARBA" id="ARBA00023027"/>
    </source>
</evidence>
<organism evidence="10 11">
    <name type="scientific">Ustilago bromivora</name>
    <dbReference type="NCBI Taxonomy" id="307758"/>
    <lineage>
        <taxon>Eukaryota</taxon>
        <taxon>Fungi</taxon>
        <taxon>Dikarya</taxon>
        <taxon>Basidiomycota</taxon>
        <taxon>Ustilaginomycotina</taxon>
        <taxon>Ustilaginomycetes</taxon>
        <taxon>Ustilaginales</taxon>
        <taxon>Ustilaginaceae</taxon>
        <taxon>Ustilago</taxon>
    </lineage>
</organism>
<dbReference type="UniPathway" id="UPA00262">
    <property type="reaction ID" value="UER00222"/>
</dbReference>
<dbReference type="InterPro" id="IPR028281">
    <property type="entry name" value="Sirohaem_synthase_central"/>
</dbReference>
<dbReference type="Gene3D" id="1.10.3280.10">
    <property type="entry name" value="Siroheme synthase, domain 3"/>
    <property type="match status" value="1"/>
</dbReference>
<dbReference type="Gene3D" id="3.30.160.110">
    <property type="entry name" value="Siroheme synthase, domain 2"/>
    <property type="match status" value="1"/>
</dbReference>
<dbReference type="NCBIfam" id="TIGR01470">
    <property type="entry name" value="cysG_Nterm"/>
    <property type="match status" value="1"/>
</dbReference>
<keyword evidence="7" id="KW-0812">Transmembrane</keyword>
<dbReference type="AlphaFoldDB" id="A0A8H8TRG6"/>
<dbReference type="SUPFAM" id="SSF75615">
    <property type="entry name" value="Siroheme synthase middle domains-like"/>
    <property type="match status" value="1"/>
</dbReference>
<protein>
    <recommendedName>
        <fullName evidence="2">precorrin-2 dehydrogenase</fullName>
        <ecNumber evidence="2">1.3.1.76</ecNumber>
    </recommendedName>
</protein>
<dbReference type="Proteomes" id="UP000658997">
    <property type="component" value="Unassembled WGS sequence"/>
</dbReference>
<keyword evidence="3" id="KW-0560">Oxidoreductase</keyword>
<comment type="caution">
    <text evidence="10">The sequence shown here is derived from an EMBL/GenBank/DDBJ whole genome shotgun (WGS) entry which is preliminary data.</text>
</comment>
<dbReference type="GO" id="GO:0019354">
    <property type="term" value="P:siroheme biosynthetic process"/>
    <property type="evidence" value="ECO:0007669"/>
    <property type="project" value="UniProtKB-UniPathway"/>
</dbReference>
<comment type="pathway">
    <text evidence="1">Porphyrin-containing compound metabolism; siroheme biosynthesis; sirohydrochlorin from precorrin-2: step 1/1.</text>
</comment>
<dbReference type="Pfam" id="PF13241">
    <property type="entry name" value="NAD_binding_7"/>
    <property type="match status" value="2"/>
</dbReference>
<dbReference type="GO" id="GO:0004325">
    <property type="term" value="F:ferrochelatase activity"/>
    <property type="evidence" value="ECO:0007669"/>
    <property type="project" value="InterPro"/>
</dbReference>
<dbReference type="Pfam" id="PF14824">
    <property type="entry name" value="Sirohm_synth_M"/>
    <property type="match status" value="1"/>
</dbReference>
<evidence type="ECO:0000313" key="11">
    <source>
        <dbReference type="Proteomes" id="UP000658997"/>
    </source>
</evidence>
<dbReference type="InterPro" id="IPR036291">
    <property type="entry name" value="NAD(P)-bd_dom_sf"/>
</dbReference>
<evidence type="ECO:0000256" key="6">
    <source>
        <dbReference type="ARBA" id="ARBA00047561"/>
    </source>
</evidence>
<name>A0A8H8TRG6_9BASI</name>
<dbReference type="SUPFAM" id="SSF51735">
    <property type="entry name" value="NAD(P)-binding Rossmann-fold domains"/>
    <property type="match status" value="1"/>
</dbReference>
<feature type="domain" description="Siroheme synthase central" evidence="9">
    <location>
        <begin position="182"/>
        <end position="208"/>
    </location>
</feature>
<dbReference type="PANTHER" id="PTHR35330:SF1">
    <property type="entry name" value="SIROHEME BIOSYNTHESIS PROTEIN MET8"/>
    <property type="match status" value="1"/>
</dbReference>
<keyword evidence="5" id="KW-0627">Porphyrin biosynthesis</keyword>
<keyword evidence="7" id="KW-1133">Transmembrane helix</keyword>
<evidence type="ECO:0000313" key="10">
    <source>
        <dbReference type="EMBL" id="SYW77083.1"/>
    </source>
</evidence>
<proteinExistence type="predicted"/>
<dbReference type="Pfam" id="PF14823">
    <property type="entry name" value="Sirohm_synth_C"/>
    <property type="match status" value="1"/>
</dbReference>
<evidence type="ECO:0000256" key="3">
    <source>
        <dbReference type="ARBA" id="ARBA00023002"/>
    </source>
</evidence>
<keyword evidence="7" id="KW-0472">Membrane</keyword>
<keyword evidence="11" id="KW-1185">Reference proteome</keyword>